<dbReference type="SUPFAM" id="SSF56235">
    <property type="entry name" value="N-terminal nucleophile aminohydrolases (Ntn hydrolases)"/>
    <property type="match status" value="1"/>
</dbReference>
<sequence length="321" mass="35212">MWKQFVAEREDQPGPAWLARFRAGREEAERWYRGRGPADRPTAAECRTALRRHMPELLPHYDRVCALVGDDELAHRILSQYRPAPVAHGCSQAIWLGGDGPALVRNYDYPLDIVSDRFELTAWSGRRVIGKAQRPWGGLLDGMNEDGLVASLAHGGGRAQGLGFSIILMLRCVLETCSRVAEAVEMLKTIPVAQSQNVVLLDRTGGHAILFLGPDRVPAVSEALACTNHQEEALARSGSVVRQQALLDGLAAPGASLADLVRRFLEPPVHVRQGGAATVYSAVYRPAAGRVDYIWPGKIWGQSFARFEEGAYRHDYGEAQG</sequence>
<evidence type="ECO:0000259" key="1">
    <source>
        <dbReference type="Pfam" id="PF03417"/>
    </source>
</evidence>
<comment type="caution">
    <text evidence="2">The sequence shown here is derived from an EMBL/GenBank/DDBJ whole genome shotgun (WGS) entry which is preliminary data.</text>
</comment>
<feature type="domain" description="Peptidase C45 hydrolase" evidence="1">
    <location>
        <begin position="95"/>
        <end position="298"/>
    </location>
</feature>
<dbReference type="InterPro" id="IPR047794">
    <property type="entry name" value="C45_proenzyme-like"/>
</dbReference>
<keyword evidence="2" id="KW-0378">Hydrolase</keyword>
<gene>
    <name evidence="2" type="ORF">QO011_007240</name>
</gene>
<organism evidence="2 3">
    <name type="scientific">Labrys wisconsinensis</name>
    <dbReference type="NCBI Taxonomy" id="425677"/>
    <lineage>
        <taxon>Bacteria</taxon>
        <taxon>Pseudomonadati</taxon>
        <taxon>Pseudomonadota</taxon>
        <taxon>Alphaproteobacteria</taxon>
        <taxon>Hyphomicrobiales</taxon>
        <taxon>Xanthobacteraceae</taxon>
        <taxon>Labrys</taxon>
    </lineage>
</organism>
<evidence type="ECO:0000313" key="3">
    <source>
        <dbReference type="Proteomes" id="UP001242480"/>
    </source>
</evidence>
<dbReference type="RefSeq" id="WP_307283421.1">
    <property type="nucleotide sequence ID" value="NZ_JAUSVX010000021.1"/>
</dbReference>
<keyword evidence="3" id="KW-1185">Reference proteome</keyword>
<protein>
    <submittedName>
        <fullName evidence="2">Choloylglycine hydrolase</fullName>
    </submittedName>
</protein>
<dbReference type="NCBIfam" id="NF040521">
    <property type="entry name" value="C45_proenzyme"/>
    <property type="match status" value="1"/>
</dbReference>
<dbReference type="InterPro" id="IPR029055">
    <property type="entry name" value="Ntn_hydrolases_N"/>
</dbReference>
<dbReference type="Pfam" id="PF03417">
    <property type="entry name" value="AAT"/>
    <property type="match status" value="1"/>
</dbReference>
<dbReference type="GO" id="GO:0016787">
    <property type="term" value="F:hydrolase activity"/>
    <property type="evidence" value="ECO:0007669"/>
    <property type="project" value="UniProtKB-KW"/>
</dbReference>
<dbReference type="EMBL" id="JAUSVX010000021">
    <property type="protein sequence ID" value="MDQ0474200.1"/>
    <property type="molecule type" value="Genomic_DNA"/>
</dbReference>
<accession>A0ABU0JIU8</accession>
<evidence type="ECO:0000313" key="2">
    <source>
        <dbReference type="EMBL" id="MDQ0474200.1"/>
    </source>
</evidence>
<reference evidence="2 3" key="1">
    <citation type="submission" date="2023-07" db="EMBL/GenBank/DDBJ databases">
        <title>Genomic Encyclopedia of Type Strains, Phase IV (KMG-IV): sequencing the most valuable type-strain genomes for metagenomic binning, comparative biology and taxonomic classification.</title>
        <authorList>
            <person name="Goeker M."/>
        </authorList>
    </citation>
    <scope>NUCLEOTIDE SEQUENCE [LARGE SCALE GENOMIC DNA]</scope>
    <source>
        <strain evidence="2 3">DSM 19619</strain>
    </source>
</reference>
<dbReference type="Proteomes" id="UP001242480">
    <property type="component" value="Unassembled WGS sequence"/>
</dbReference>
<name>A0ABU0JIU8_9HYPH</name>
<dbReference type="Gene3D" id="3.60.60.10">
    <property type="entry name" value="Penicillin V Acylase, Chain A"/>
    <property type="match status" value="1"/>
</dbReference>
<proteinExistence type="predicted"/>
<dbReference type="InterPro" id="IPR005079">
    <property type="entry name" value="Peptidase_C45_hydrolase"/>
</dbReference>